<dbReference type="AlphaFoldDB" id="A0A0S2F873"/>
<protein>
    <submittedName>
        <fullName evidence="2">4-hydroxybenzoyl-CoA reductase subunit gamma</fullName>
        <ecNumber evidence="2">1.3.7.9</ecNumber>
    </submittedName>
</protein>
<dbReference type="PANTHER" id="PTHR45331">
    <property type="entry name" value="OXIDOREDUCTASE, IRON-SULPHUR BINDING SUBUNIT-RELATED-RELATED"/>
    <property type="match status" value="1"/>
</dbReference>
<dbReference type="Pfam" id="PF00111">
    <property type="entry name" value="Fer2"/>
    <property type="match status" value="1"/>
</dbReference>
<dbReference type="EC" id="1.3.7.9" evidence="2"/>
<sequence length="195" mass="21686">MSASPIRTRPLALDINGRRHGPVDVPEDMMLVDVLHEYLGLTGTRFGCGQGVCRACTVIVDDEHGPREVRSCITGAHYFNGKRIRTVEGHAERDDTGRLKALSPVQQAFLDHFSFQCGYCTPGFVNAATVLLERLAKRPIAHSEVERTITEALDPHLCRCTGYVRYYRAVKQLVLETPGLVRDTEAARKPREGTP</sequence>
<dbReference type="RefSeq" id="WP_057917208.1">
    <property type="nucleotide sequence ID" value="NZ_CP011129.1"/>
</dbReference>
<dbReference type="PANTHER" id="PTHR45331:SF2">
    <property type="entry name" value="OXIDOREDUCTASE WITH IRON-SULFUR SUBUNIT"/>
    <property type="match status" value="1"/>
</dbReference>
<gene>
    <name evidence="2" type="primary">hcrC</name>
    <name evidence="2" type="ORF">LA76x_1511</name>
</gene>
<dbReference type="PROSITE" id="PS51085">
    <property type="entry name" value="2FE2S_FER_2"/>
    <property type="match status" value="1"/>
</dbReference>
<dbReference type="KEGG" id="lab:LA76x_1511"/>
<feature type="domain" description="2Fe-2S ferredoxin-type" evidence="1">
    <location>
        <begin position="9"/>
        <end position="90"/>
    </location>
</feature>
<dbReference type="InterPro" id="IPR001041">
    <property type="entry name" value="2Fe-2S_ferredoxin-type"/>
</dbReference>
<proteinExistence type="predicted"/>
<dbReference type="InterPro" id="IPR036884">
    <property type="entry name" value="2Fe-2S-bd_dom_sf"/>
</dbReference>
<dbReference type="InterPro" id="IPR036010">
    <property type="entry name" value="2Fe-2S_ferredoxin-like_sf"/>
</dbReference>
<dbReference type="InterPro" id="IPR052914">
    <property type="entry name" value="Aldehyde_Oxdr_Iron-Sulfur"/>
</dbReference>
<reference evidence="2 3" key="1">
    <citation type="journal article" date="2015" name="BMC Genomics">
        <title>Comparative genomics and metabolic profiling of the genus Lysobacter.</title>
        <authorList>
            <person name="de Bruijn I."/>
            <person name="Cheng X."/>
            <person name="de Jager V."/>
            <person name="Exposito R.G."/>
            <person name="Watrous J."/>
            <person name="Patel N."/>
            <person name="Postma J."/>
            <person name="Dorrestein P.C."/>
            <person name="Kobayashi D."/>
            <person name="Raaijmakers J.M."/>
        </authorList>
    </citation>
    <scope>NUCLEOTIDE SEQUENCE [LARGE SCALE GENOMIC DNA]</scope>
    <source>
        <strain evidence="2 3">76</strain>
    </source>
</reference>
<keyword evidence="3" id="KW-1185">Reference proteome</keyword>
<dbReference type="GO" id="GO:0051537">
    <property type="term" value="F:2 iron, 2 sulfur cluster binding"/>
    <property type="evidence" value="ECO:0007669"/>
    <property type="project" value="TreeGrafter"/>
</dbReference>
<dbReference type="CDD" id="cd00207">
    <property type="entry name" value="fer2"/>
    <property type="match status" value="1"/>
</dbReference>
<accession>A0A0S2F873</accession>
<name>A0A0S2F873_LYSAN</name>
<evidence type="ECO:0000313" key="2">
    <source>
        <dbReference type="EMBL" id="ALN79667.1"/>
    </source>
</evidence>
<dbReference type="InterPro" id="IPR002888">
    <property type="entry name" value="2Fe-2S-bd"/>
</dbReference>
<dbReference type="Gene3D" id="1.10.150.120">
    <property type="entry name" value="[2Fe-2S]-binding domain"/>
    <property type="match status" value="1"/>
</dbReference>
<dbReference type="Pfam" id="PF01799">
    <property type="entry name" value="Fer2_2"/>
    <property type="match status" value="1"/>
</dbReference>
<dbReference type="GO" id="GO:0016903">
    <property type="term" value="F:oxidoreductase activity, acting on the aldehyde or oxo group of donors"/>
    <property type="evidence" value="ECO:0007669"/>
    <property type="project" value="TreeGrafter"/>
</dbReference>
<evidence type="ECO:0000313" key="3">
    <source>
        <dbReference type="Proteomes" id="UP000060787"/>
    </source>
</evidence>
<dbReference type="Gene3D" id="3.10.20.30">
    <property type="match status" value="1"/>
</dbReference>
<dbReference type="EMBL" id="CP011129">
    <property type="protein sequence ID" value="ALN79667.1"/>
    <property type="molecule type" value="Genomic_DNA"/>
</dbReference>
<keyword evidence="2" id="KW-0560">Oxidoreductase</keyword>
<dbReference type="GO" id="GO:0046872">
    <property type="term" value="F:metal ion binding"/>
    <property type="evidence" value="ECO:0007669"/>
    <property type="project" value="InterPro"/>
</dbReference>
<dbReference type="STRING" id="84531.LA76x_1511"/>
<dbReference type="InterPro" id="IPR012675">
    <property type="entry name" value="Beta-grasp_dom_sf"/>
</dbReference>
<dbReference type="Proteomes" id="UP000060787">
    <property type="component" value="Chromosome"/>
</dbReference>
<organism evidence="2 3">
    <name type="scientific">Lysobacter antibioticus</name>
    <dbReference type="NCBI Taxonomy" id="84531"/>
    <lineage>
        <taxon>Bacteria</taxon>
        <taxon>Pseudomonadati</taxon>
        <taxon>Pseudomonadota</taxon>
        <taxon>Gammaproteobacteria</taxon>
        <taxon>Lysobacterales</taxon>
        <taxon>Lysobacteraceae</taxon>
        <taxon>Lysobacter</taxon>
    </lineage>
</organism>
<dbReference type="SUPFAM" id="SSF47741">
    <property type="entry name" value="CO dehydrogenase ISP C-domain like"/>
    <property type="match status" value="1"/>
</dbReference>
<evidence type="ECO:0000259" key="1">
    <source>
        <dbReference type="PROSITE" id="PS51085"/>
    </source>
</evidence>
<dbReference type="PATRIC" id="fig|84531.8.peg.1540"/>
<dbReference type="SUPFAM" id="SSF54292">
    <property type="entry name" value="2Fe-2S ferredoxin-like"/>
    <property type="match status" value="1"/>
</dbReference>